<comment type="caution">
    <text evidence="1">The sequence shown here is derived from an EMBL/GenBank/DDBJ whole genome shotgun (WGS) entry which is preliminary data.</text>
</comment>
<proteinExistence type="predicted"/>
<dbReference type="Proteomes" id="UP000625711">
    <property type="component" value="Unassembled WGS sequence"/>
</dbReference>
<gene>
    <name evidence="1" type="ORF">GWI33_013735</name>
</gene>
<name>A0A834I7K0_RHYFE</name>
<protein>
    <submittedName>
        <fullName evidence="1">Uncharacterized protein</fullName>
    </submittedName>
</protein>
<dbReference type="AlphaFoldDB" id="A0A834I7K0"/>
<dbReference type="EMBL" id="JAACXV010013370">
    <property type="protein sequence ID" value="KAF7273573.1"/>
    <property type="molecule type" value="Genomic_DNA"/>
</dbReference>
<reference evidence="1" key="1">
    <citation type="submission" date="2020-08" db="EMBL/GenBank/DDBJ databases">
        <title>Genome sequencing and assembly of the red palm weevil Rhynchophorus ferrugineus.</title>
        <authorList>
            <person name="Dias G.B."/>
            <person name="Bergman C.M."/>
            <person name="Manee M."/>
        </authorList>
    </citation>
    <scope>NUCLEOTIDE SEQUENCE</scope>
    <source>
        <strain evidence="1">AA-2017</strain>
        <tissue evidence="1">Whole larva</tissue>
    </source>
</reference>
<evidence type="ECO:0000313" key="1">
    <source>
        <dbReference type="EMBL" id="KAF7273573.1"/>
    </source>
</evidence>
<sequence>MAVRTNPCRSGDRCKVATLYAAAARWRAEPPPGGLDYGAPLSRMGRMRSGNRYTESRQLSVAAWSVGRRSLAPTPISDRRSTECLWFPLSFPRPIIPTGRSRESIMAEMV</sequence>
<evidence type="ECO:0000313" key="2">
    <source>
        <dbReference type="Proteomes" id="UP000625711"/>
    </source>
</evidence>
<keyword evidence="2" id="KW-1185">Reference proteome</keyword>
<accession>A0A834I7K0</accession>
<organism evidence="1 2">
    <name type="scientific">Rhynchophorus ferrugineus</name>
    <name type="common">Red palm weevil</name>
    <name type="synonym">Curculio ferrugineus</name>
    <dbReference type="NCBI Taxonomy" id="354439"/>
    <lineage>
        <taxon>Eukaryota</taxon>
        <taxon>Metazoa</taxon>
        <taxon>Ecdysozoa</taxon>
        <taxon>Arthropoda</taxon>
        <taxon>Hexapoda</taxon>
        <taxon>Insecta</taxon>
        <taxon>Pterygota</taxon>
        <taxon>Neoptera</taxon>
        <taxon>Endopterygota</taxon>
        <taxon>Coleoptera</taxon>
        <taxon>Polyphaga</taxon>
        <taxon>Cucujiformia</taxon>
        <taxon>Curculionidae</taxon>
        <taxon>Dryophthorinae</taxon>
        <taxon>Rhynchophorus</taxon>
    </lineage>
</organism>